<protein>
    <recommendedName>
        <fullName evidence="3">Anaphase-promoting complex subunit 4 WD40 domain-containing protein</fullName>
    </recommendedName>
</protein>
<gene>
    <name evidence="1" type="ORF">PPACK8108_LOCUS1584</name>
</gene>
<dbReference type="AlphaFoldDB" id="A0AAV0AHF8"/>
<organism evidence="1 2">
    <name type="scientific">Phakopsora pachyrhizi</name>
    <name type="common">Asian soybean rust disease fungus</name>
    <dbReference type="NCBI Taxonomy" id="170000"/>
    <lineage>
        <taxon>Eukaryota</taxon>
        <taxon>Fungi</taxon>
        <taxon>Dikarya</taxon>
        <taxon>Basidiomycota</taxon>
        <taxon>Pucciniomycotina</taxon>
        <taxon>Pucciniomycetes</taxon>
        <taxon>Pucciniales</taxon>
        <taxon>Phakopsoraceae</taxon>
        <taxon>Phakopsora</taxon>
    </lineage>
</organism>
<evidence type="ECO:0000313" key="1">
    <source>
        <dbReference type="EMBL" id="CAH7667192.1"/>
    </source>
</evidence>
<evidence type="ECO:0000313" key="2">
    <source>
        <dbReference type="Proteomes" id="UP001153365"/>
    </source>
</evidence>
<proteinExistence type="predicted"/>
<accession>A0AAV0AHF8</accession>
<evidence type="ECO:0008006" key="3">
    <source>
        <dbReference type="Google" id="ProtNLM"/>
    </source>
</evidence>
<dbReference type="Proteomes" id="UP001153365">
    <property type="component" value="Unassembled WGS sequence"/>
</dbReference>
<name>A0AAV0AHF8_PHAPC</name>
<reference evidence="1" key="1">
    <citation type="submission" date="2022-06" db="EMBL/GenBank/DDBJ databases">
        <authorList>
            <consortium name="SYNGENTA / RWTH Aachen University"/>
        </authorList>
    </citation>
    <scope>NUCLEOTIDE SEQUENCE</scope>
</reference>
<sequence>MVFEVNFASLSDSSSLPSIHHLSHQSCCPTMDLALLTHQSSNQSISTATTNSNKASPIGHDTISCYRLSGSTPLVWSVPLNRFLTENCSCVDLLGNHIDLNQPAVSSYDRIDDICWSPDGQCLAVTVSSSDLICLPPTMMVLSVHTGQLLNFPMVFRSDSENSRPANDPNDHQNNHLDLLNWVSLESVDPSDYQSAGKSSLNSQSSIGQSLCERLPKNLHVPSISNIETIRNHMGPVYSANRSKPSSNPYDHYPMVQLPPCLIAPRSQSIDHQPNVSSLLIVKSRSDRIHLFLNGTVYAGTSQLPSGIRLTCIRLIPQQKNDSEDLPLEIRGGICLQLVWIDSNNSVGYGTLEISPSLRPFSSSLSSAPPPSDLNLRAHPTLAISGIRSRELNEQLQLSGSIQNLLRDCLYGYFSIVKEWHVTRLCGKKWYESFEETTRSNHGEPKIFFAQMM</sequence>
<keyword evidence="2" id="KW-1185">Reference proteome</keyword>
<dbReference type="EMBL" id="CALTRL010000210">
    <property type="protein sequence ID" value="CAH7667192.1"/>
    <property type="molecule type" value="Genomic_DNA"/>
</dbReference>
<comment type="caution">
    <text evidence="1">The sequence shown here is derived from an EMBL/GenBank/DDBJ whole genome shotgun (WGS) entry which is preliminary data.</text>
</comment>